<dbReference type="AlphaFoldDB" id="A0A948TKC0"/>
<accession>A0A948TKC0</accession>
<feature type="binding site" evidence="6">
    <location>
        <position position="247"/>
    </location>
    <ligand>
        <name>substrate</name>
    </ligand>
</feature>
<comment type="catalytic activity">
    <reaction evidence="5 6">
        <text>L-glutamine + H2O = L-glutamate + NH4(+)</text>
        <dbReference type="Rhea" id="RHEA:15889"/>
        <dbReference type="ChEBI" id="CHEBI:15377"/>
        <dbReference type="ChEBI" id="CHEBI:28938"/>
        <dbReference type="ChEBI" id="CHEBI:29985"/>
        <dbReference type="ChEBI" id="CHEBI:58359"/>
        <dbReference type="EC" id="3.5.1.2"/>
    </reaction>
</comment>
<evidence type="ECO:0000256" key="2">
    <source>
        <dbReference type="ARBA" id="ARBA00011881"/>
    </source>
</evidence>
<dbReference type="EC" id="3.5.1.2" evidence="3 6"/>
<dbReference type="NCBIfam" id="TIGR03814">
    <property type="entry name" value="Gln_ase"/>
    <property type="match status" value="1"/>
</dbReference>
<proteinExistence type="inferred from homology"/>
<gene>
    <name evidence="6 7" type="primary">glsA</name>
    <name evidence="7" type="ORF">H9901_04795</name>
</gene>
<feature type="binding site" evidence="6">
    <location>
        <position position="195"/>
    </location>
    <ligand>
        <name>substrate</name>
    </ligand>
</feature>
<dbReference type="InterPro" id="IPR015868">
    <property type="entry name" value="Glutaminase"/>
</dbReference>
<dbReference type="PANTHER" id="PTHR12544">
    <property type="entry name" value="GLUTAMINASE"/>
    <property type="match status" value="1"/>
</dbReference>
<dbReference type="Gene3D" id="3.40.710.10">
    <property type="entry name" value="DD-peptidase/beta-lactamase superfamily"/>
    <property type="match status" value="1"/>
</dbReference>
<comment type="similarity">
    <text evidence="1 6">Belongs to the glutaminase family.</text>
</comment>
<dbReference type="Proteomes" id="UP000777303">
    <property type="component" value="Unassembled WGS sequence"/>
</dbReference>
<reference evidence="7" key="2">
    <citation type="submission" date="2021-04" db="EMBL/GenBank/DDBJ databases">
        <authorList>
            <person name="Gilroy R."/>
        </authorList>
    </citation>
    <scope>NUCLEOTIDE SEQUENCE</scope>
    <source>
        <strain evidence="7">F6-6636</strain>
    </source>
</reference>
<dbReference type="EMBL" id="JAHLFS010000058">
    <property type="protein sequence ID" value="MBU3851997.1"/>
    <property type="molecule type" value="Genomic_DNA"/>
</dbReference>
<feature type="binding site" evidence="6">
    <location>
        <position position="171"/>
    </location>
    <ligand>
        <name>substrate</name>
    </ligand>
</feature>
<keyword evidence="6" id="KW-0007">Acetylation</keyword>
<dbReference type="PANTHER" id="PTHR12544:SF29">
    <property type="entry name" value="GLUTAMINASE"/>
    <property type="match status" value="1"/>
</dbReference>
<evidence type="ECO:0000256" key="6">
    <source>
        <dbReference type="HAMAP-Rule" id="MF_00313"/>
    </source>
</evidence>
<dbReference type="InterPro" id="IPR012338">
    <property type="entry name" value="Beta-lactam/transpept-like"/>
</dbReference>
<evidence type="ECO:0000256" key="1">
    <source>
        <dbReference type="ARBA" id="ARBA00011076"/>
    </source>
</evidence>
<comment type="subunit">
    <text evidence="2 6">Homotetramer.</text>
</comment>
<reference evidence="7" key="1">
    <citation type="journal article" date="2021" name="PeerJ">
        <title>Extensive microbial diversity within the chicken gut microbiome revealed by metagenomics and culture.</title>
        <authorList>
            <person name="Gilroy R."/>
            <person name="Ravi A."/>
            <person name="Getino M."/>
            <person name="Pursley I."/>
            <person name="Horton D.L."/>
            <person name="Alikhan N.F."/>
            <person name="Baker D."/>
            <person name="Gharbi K."/>
            <person name="Hall N."/>
            <person name="Watson M."/>
            <person name="Adriaenssens E.M."/>
            <person name="Foster-Nyarko E."/>
            <person name="Jarju S."/>
            <person name="Secka A."/>
            <person name="Antonio M."/>
            <person name="Oren A."/>
            <person name="Chaudhuri R.R."/>
            <person name="La Ragione R."/>
            <person name="Hildebrand F."/>
            <person name="Pallen M.J."/>
        </authorList>
    </citation>
    <scope>NUCLEOTIDE SEQUENCE</scope>
    <source>
        <strain evidence="7">F6-6636</strain>
    </source>
</reference>
<keyword evidence="4 6" id="KW-0378">Hydrolase</keyword>
<dbReference type="GO" id="GO:0006537">
    <property type="term" value="P:glutamate biosynthetic process"/>
    <property type="evidence" value="ECO:0007669"/>
    <property type="project" value="TreeGrafter"/>
</dbReference>
<feature type="binding site" evidence="6">
    <location>
        <position position="67"/>
    </location>
    <ligand>
        <name>substrate</name>
    </ligand>
</feature>
<evidence type="ECO:0000256" key="4">
    <source>
        <dbReference type="ARBA" id="ARBA00022801"/>
    </source>
</evidence>
<evidence type="ECO:0000256" key="5">
    <source>
        <dbReference type="ARBA" id="ARBA00049534"/>
    </source>
</evidence>
<evidence type="ECO:0000313" key="7">
    <source>
        <dbReference type="EMBL" id="MBU3851997.1"/>
    </source>
</evidence>
<protein>
    <recommendedName>
        <fullName evidence="3 6">Glutaminase</fullName>
        <ecNumber evidence="3 6">3.5.1.2</ecNumber>
    </recommendedName>
</protein>
<feature type="binding site" evidence="6">
    <location>
        <position position="119"/>
    </location>
    <ligand>
        <name>substrate</name>
    </ligand>
</feature>
<evidence type="ECO:0000256" key="3">
    <source>
        <dbReference type="ARBA" id="ARBA00012918"/>
    </source>
</evidence>
<name>A0A948TKC0_9LACO</name>
<comment type="caution">
    <text evidence="7">The sequence shown here is derived from an EMBL/GenBank/DDBJ whole genome shotgun (WGS) entry which is preliminary data.</text>
</comment>
<dbReference type="GO" id="GO:0004359">
    <property type="term" value="F:glutaminase activity"/>
    <property type="evidence" value="ECO:0007669"/>
    <property type="project" value="UniProtKB-UniRule"/>
</dbReference>
<feature type="binding site" evidence="6">
    <location>
        <position position="265"/>
    </location>
    <ligand>
        <name>substrate</name>
    </ligand>
</feature>
<evidence type="ECO:0000313" key="8">
    <source>
        <dbReference type="Proteomes" id="UP000777303"/>
    </source>
</evidence>
<dbReference type="Pfam" id="PF04960">
    <property type="entry name" value="Glutaminase"/>
    <property type="match status" value="1"/>
</dbReference>
<sequence>MKQSDLHDLLIKDFDYYKEGKNAQYIPALSQVDPKQLGIALYNLQANELQTCGIPEKSANVRFAIESISKVPVLLLAINDNGLDGVFSHVDAEPTGFSFNSLLNMQIEQRKYPLNPFVNQGAIVVNSLLKGKNSDERFARILDFMKEIFNDNDITLNEEVYHSESKTGDINRSIAYYMKGNGIWNGDVEDVLDSYFKQCSVNVNAIDLANLGALLANGGVAPWNGKRIVSEESATIVKSLMLTAGLYDESGDFSMRVGVPTKSGVGGGLMSAVPGKYGIGIFSPAIDKPGNSVAGMKLLHDVVQELNIDIFA</sequence>
<organism evidence="7 8">
    <name type="scientific">Candidatus Paralactobacillus gallistercoris</name>
    <dbReference type="NCBI Taxonomy" id="2838724"/>
    <lineage>
        <taxon>Bacteria</taxon>
        <taxon>Bacillati</taxon>
        <taxon>Bacillota</taxon>
        <taxon>Bacilli</taxon>
        <taxon>Lactobacillales</taxon>
        <taxon>Lactobacillaceae</taxon>
        <taxon>Lactobacillus</taxon>
    </lineage>
</organism>
<dbReference type="SUPFAM" id="SSF56601">
    <property type="entry name" value="beta-lactamase/transpeptidase-like"/>
    <property type="match status" value="1"/>
</dbReference>
<dbReference type="FunFam" id="3.40.710.10:FF:000005">
    <property type="entry name" value="Glutaminase"/>
    <property type="match status" value="1"/>
</dbReference>
<dbReference type="GO" id="GO:0006543">
    <property type="term" value="P:L-glutamine catabolic process"/>
    <property type="evidence" value="ECO:0007669"/>
    <property type="project" value="TreeGrafter"/>
</dbReference>
<feature type="binding site" evidence="6">
    <location>
        <position position="164"/>
    </location>
    <ligand>
        <name>substrate</name>
    </ligand>
</feature>
<dbReference type="HAMAP" id="MF_00313">
    <property type="entry name" value="Glutaminase"/>
    <property type="match status" value="1"/>
</dbReference>